<dbReference type="AlphaFoldDB" id="A0A1H7PJM1"/>
<dbReference type="OrthoDB" id="1707883at2"/>
<dbReference type="RefSeq" id="WP_074835845.1">
    <property type="nucleotide sequence ID" value="NZ_FOAT01000022.1"/>
</dbReference>
<evidence type="ECO:0000313" key="2">
    <source>
        <dbReference type="EMBL" id="SEL35981.1"/>
    </source>
</evidence>
<feature type="coiled-coil region" evidence="1">
    <location>
        <begin position="83"/>
        <end position="132"/>
    </location>
</feature>
<name>A0A1H7PJM1_RUMAL</name>
<dbReference type="Pfam" id="PF19776">
    <property type="entry name" value="DUF6262"/>
    <property type="match status" value="1"/>
</dbReference>
<dbReference type="EMBL" id="FOAT01000022">
    <property type="protein sequence ID" value="SEL35981.1"/>
    <property type="molecule type" value="Genomic_DNA"/>
</dbReference>
<protein>
    <recommendedName>
        <fullName evidence="4">Transposase</fullName>
    </recommendedName>
</protein>
<keyword evidence="1" id="KW-0175">Coiled coil</keyword>
<evidence type="ECO:0000313" key="3">
    <source>
        <dbReference type="Proteomes" id="UP000186015"/>
    </source>
</evidence>
<proteinExistence type="predicted"/>
<reference evidence="2 3" key="1">
    <citation type="submission" date="2016-10" db="EMBL/GenBank/DDBJ databases">
        <authorList>
            <person name="de Groot N.N."/>
        </authorList>
    </citation>
    <scope>NUCLEOTIDE SEQUENCE [LARGE SCALE GENOMIC DNA]</scope>
    <source>
        <strain evidence="2 3">KH2T6</strain>
    </source>
</reference>
<dbReference type="Proteomes" id="UP000186015">
    <property type="component" value="Unassembled WGS sequence"/>
</dbReference>
<gene>
    <name evidence="2" type="ORF">SAMN05216469_12223</name>
</gene>
<evidence type="ECO:0000256" key="1">
    <source>
        <dbReference type="SAM" id="Coils"/>
    </source>
</evidence>
<accession>A0A1H7PJM1</accession>
<evidence type="ECO:0008006" key="4">
    <source>
        <dbReference type="Google" id="ProtNLM"/>
    </source>
</evidence>
<sequence length="138" mass="16104">MSDRTDAMIKEVKRKSLARQDEILRCINQMAAANEKITFYSVSKRTGASKSYLYKNKAISTLIRLHRSDSETQQTQESQSVIINALKIKIKQLEAEINQLRKESNNSYKKQCEKLKKENKELKLQLQTAYRLYGDKKE</sequence>
<dbReference type="InterPro" id="IPR046229">
    <property type="entry name" value="TnpC-like"/>
</dbReference>
<organism evidence="2 3">
    <name type="scientific">Ruminococcus albus</name>
    <dbReference type="NCBI Taxonomy" id="1264"/>
    <lineage>
        <taxon>Bacteria</taxon>
        <taxon>Bacillati</taxon>
        <taxon>Bacillota</taxon>
        <taxon>Clostridia</taxon>
        <taxon>Eubacteriales</taxon>
        <taxon>Oscillospiraceae</taxon>
        <taxon>Ruminococcus</taxon>
    </lineage>
</organism>